<evidence type="ECO:0000256" key="1">
    <source>
        <dbReference type="SAM" id="MobiDB-lite"/>
    </source>
</evidence>
<proteinExistence type="predicted"/>
<organism evidence="3 4">
    <name type="scientific">Cellulomonas wangleii</name>
    <dbReference type="NCBI Taxonomy" id="2816956"/>
    <lineage>
        <taxon>Bacteria</taxon>
        <taxon>Bacillati</taxon>
        <taxon>Actinomycetota</taxon>
        <taxon>Actinomycetes</taxon>
        <taxon>Micrococcales</taxon>
        <taxon>Cellulomonadaceae</taxon>
        <taxon>Cellulomonas</taxon>
    </lineage>
</organism>
<feature type="region of interest" description="Disordered" evidence="1">
    <location>
        <begin position="68"/>
        <end position="200"/>
    </location>
</feature>
<name>A0ABX8D513_9CELL</name>
<feature type="compositionally biased region" description="Basic and acidic residues" evidence="1">
    <location>
        <begin position="401"/>
        <end position="411"/>
    </location>
</feature>
<feature type="compositionally biased region" description="Pro residues" evidence="1">
    <location>
        <begin position="112"/>
        <end position="163"/>
    </location>
</feature>
<dbReference type="Proteomes" id="UP000677804">
    <property type="component" value="Chromosome"/>
</dbReference>
<feature type="region of interest" description="Disordered" evidence="1">
    <location>
        <begin position="353"/>
        <end position="411"/>
    </location>
</feature>
<dbReference type="RefSeq" id="WP_207339134.1">
    <property type="nucleotide sequence ID" value="NZ_CP074405.1"/>
</dbReference>
<accession>A0ABX8D513</accession>
<keyword evidence="2" id="KW-1133">Transmembrane helix</keyword>
<dbReference type="EMBL" id="CP074405">
    <property type="protein sequence ID" value="QVI61556.1"/>
    <property type="molecule type" value="Genomic_DNA"/>
</dbReference>
<feature type="compositionally biased region" description="Low complexity" evidence="1">
    <location>
        <begin position="379"/>
        <end position="398"/>
    </location>
</feature>
<gene>
    <name evidence="3" type="ORF">KG103_13920</name>
</gene>
<feature type="transmembrane region" description="Helical" evidence="2">
    <location>
        <begin position="12"/>
        <end position="33"/>
    </location>
</feature>
<reference evidence="3 4" key="1">
    <citation type="submission" date="2021-05" db="EMBL/GenBank/DDBJ databases">
        <title>Novel species in genus Cellulomonas.</title>
        <authorList>
            <person name="Zhang G."/>
        </authorList>
    </citation>
    <scope>NUCLEOTIDE SEQUENCE [LARGE SCALE GENOMIC DNA]</scope>
    <source>
        <strain evidence="4">zg-ZUI222</strain>
    </source>
</reference>
<evidence type="ECO:0000313" key="4">
    <source>
        <dbReference type="Proteomes" id="UP000677804"/>
    </source>
</evidence>
<keyword evidence="2" id="KW-0812">Transmembrane</keyword>
<keyword evidence="2" id="KW-0472">Membrane</keyword>
<keyword evidence="4" id="KW-1185">Reference proteome</keyword>
<sequence length="411" mass="40843">MDTQRRGRAETWVLRVLLAALGGLLLVLIQVAAGDAAHARTPGDARALPAVAVSRVTDTVAALGGTAVEHAGTGDPGVPAEPSGQDEPTVPDGSTVPAESTVPDGSAVPPEAVEPPDPAPVDPTPVDPTPVDPTPVDPTPVDPTPVDPAPVDPTPVDPAPVDPAPSVDDPPVEPATEGSAPPATGDQGLEDVRPVAGIDRETAVLRPDPALPATVTLVPTDRAVLDPVVVVATLDEVTAVDAAARLMRELSTSAREQGPATLVRPEPSVPSPDASSVGTTAALIDDVAPAPATATSPGLRTPWPTAPGPVGPQPEAPAVVTATPHVSHGQVALATTPTVPTVLVQRPTTPAPVALATRGGTPGAGAVTPRAGPTGGPVPGLRPVVPARVTTSPSSDVPPTDPERDVLPIPA</sequence>
<evidence type="ECO:0000313" key="3">
    <source>
        <dbReference type="EMBL" id="QVI61556.1"/>
    </source>
</evidence>
<protein>
    <submittedName>
        <fullName evidence="3">Uncharacterized protein</fullName>
    </submittedName>
</protein>
<evidence type="ECO:0000256" key="2">
    <source>
        <dbReference type="SAM" id="Phobius"/>
    </source>
</evidence>
<feature type="compositionally biased region" description="Basic and acidic residues" evidence="1">
    <location>
        <begin position="190"/>
        <end position="200"/>
    </location>
</feature>
<feature type="region of interest" description="Disordered" evidence="1">
    <location>
        <begin position="251"/>
        <end position="277"/>
    </location>
</feature>